<feature type="domain" description="ABC3 transporter permease C-terminal" evidence="8">
    <location>
        <begin position="247"/>
        <end position="371"/>
    </location>
</feature>
<sequence length="376" mass="40284">MRFICFLALRHLRYRRTQSLITLLGVAVGIMVLTTALSLFNGFSKGLIDATLKAVPHILLLKINPEAPNTPPALNPEVVAQAPFLAAKALLTRRAEEGRSAGVDFATLVGLGEGGAGVYPQIDLHQLRPGTIVLGSMLARSLAAFPGDKLIALSIEQTRLTLEVVGTFSTGNALLDGGYAFTTLEDNHKLLGRPQAISGYQVRVRDPDRAYEVGRAIGGDEYLPQPWQSNYRTLIEQLALQKRVSGIIVFLIVGVAALGMANVLVLAVVEKTPDIALLRVLGASGLQVAGVFALEGILLGVAGVVLGNLLGWGLSSYFAWRPISIPGELYFLTSLPVDIKASDFVWVSLMSLLVVILASLLPLLRALRIKPGEVLR</sequence>
<dbReference type="AlphaFoldDB" id="A0A399ER54"/>
<evidence type="ECO:0000256" key="7">
    <source>
        <dbReference type="SAM" id="Phobius"/>
    </source>
</evidence>
<evidence type="ECO:0000256" key="5">
    <source>
        <dbReference type="ARBA" id="ARBA00022989"/>
    </source>
</evidence>
<dbReference type="InterPro" id="IPR025857">
    <property type="entry name" value="MacB_PCD"/>
</dbReference>
<keyword evidence="3" id="KW-1003">Cell membrane</keyword>
<dbReference type="Proteomes" id="UP000265341">
    <property type="component" value="Unassembled WGS sequence"/>
</dbReference>
<dbReference type="GO" id="GO:0044874">
    <property type="term" value="P:lipoprotein localization to outer membrane"/>
    <property type="evidence" value="ECO:0007669"/>
    <property type="project" value="TreeGrafter"/>
</dbReference>
<evidence type="ECO:0000256" key="6">
    <source>
        <dbReference type="ARBA" id="ARBA00023136"/>
    </source>
</evidence>
<evidence type="ECO:0000256" key="3">
    <source>
        <dbReference type="ARBA" id="ARBA00022475"/>
    </source>
</evidence>
<dbReference type="OrthoDB" id="31036at2"/>
<protein>
    <submittedName>
        <fullName evidence="10">Lipoprotein-releasing system transmembrane protein LolC</fullName>
    </submittedName>
</protein>
<gene>
    <name evidence="10" type="primary">lolC</name>
    <name evidence="10" type="ORF">Mrose_01930</name>
</gene>
<comment type="caution">
    <text evidence="10">The sequence shown here is derived from an EMBL/GenBank/DDBJ whole genome shotgun (WGS) entry which is preliminary data.</text>
</comment>
<dbReference type="GO" id="GO:0098797">
    <property type="term" value="C:plasma membrane protein complex"/>
    <property type="evidence" value="ECO:0007669"/>
    <property type="project" value="TreeGrafter"/>
</dbReference>
<evidence type="ECO:0000256" key="2">
    <source>
        <dbReference type="ARBA" id="ARBA00005236"/>
    </source>
</evidence>
<reference evidence="10 11" key="1">
    <citation type="submission" date="2018-08" db="EMBL/GenBank/DDBJ databases">
        <title>Meiothermus roseus NBRC 110900 genome sequencing project.</title>
        <authorList>
            <person name="Da Costa M.S."/>
            <person name="Albuquerque L."/>
            <person name="Raposo P."/>
            <person name="Froufe H.J.C."/>
            <person name="Barroso C.S."/>
            <person name="Egas C."/>
        </authorList>
    </citation>
    <scope>NUCLEOTIDE SEQUENCE [LARGE SCALE GENOMIC DNA]</scope>
    <source>
        <strain evidence="10 11">NBRC 110900</strain>
    </source>
</reference>
<proteinExistence type="inferred from homology"/>
<keyword evidence="4 7" id="KW-0812">Transmembrane</keyword>
<feature type="domain" description="MacB-like periplasmic core" evidence="9">
    <location>
        <begin position="19"/>
        <end position="217"/>
    </location>
</feature>
<dbReference type="Pfam" id="PF02687">
    <property type="entry name" value="FtsX"/>
    <property type="match status" value="1"/>
</dbReference>
<evidence type="ECO:0000256" key="1">
    <source>
        <dbReference type="ARBA" id="ARBA00004651"/>
    </source>
</evidence>
<dbReference type="InterPro" id="IPR051447">
    <property type="entry name" value="Lipoprotein-release_system"/>
</dbReference>
<dbReference type="PANTHER" id="PTHR30489:SF0">
    <property type="entry name" value="LIPOPROTEIN-RELEASING SYSTEM TRANSMEMBRANE PROTEIN LOLE"/>
    <property type="match status" value="1"/>
</dbReference>
<keyword evidence="11" id="KW-1185">Reference proteome</keyword>
<dbReference type="PANTHER" id="PTHR30489">
    <property type="entry name" value="LIPOPROTEIN-RELEASING SYSTEM TRANSMEMBRANE PROTEIN LOLE"/>
    <property type="match status" value="1"/>
</dbReference>
<comment type="subcellular location">
    <subcellularLocation>
        <location evidence="1">Cell membrane</location>
        <topology evidence="1">Multi-pass membrane protein</topology>
    </subcellularLocation>
</comment>
<name>A0A399ER54_9DEIN</name>
<feature type="transmembrane region" description="Helical" evidence="7">
    <location>
        <begin position="20"/>
        <end position="40"/>
    </location>
</feature>
<evidence type="ECO:0000313" key="11">
    <source>
        <dbReference type="Proteomes" id="UP000265341"/>
    </source>
</evidence>
<keyword evidence="6 7" id="KW-0472">Membrane</keyword>
<comment type="similarity">
    <text evidence="2">Belongs to the ABC-4 integral membrane protein family. LolC/E subfamily.</text>
</comment>
<evidence type="ECO:0000259" key="9">
    <source>
        <dbReference type="Pfam" id="PF12704"/>
    </source>
</evidence>
<keyword evidence="10" id="KW-0449">Lipoprotein</keyword>
<feature type="transmembrane region" description="Helical" evidence="7">
    <location>
        <begin position="247"/>
        <end position="269"/>
    </location>
</feature>
<dbReference type="InterPro" id="IPR003838">
    <property type="entry name" value="ABC3_permease_C"/>
</dbReference>
<keyword evidence="5 7" id="KW-1133">Transmembrane helix</keyword>
<evidence type="ECO:0000256" key="4">
    <source>
        <dbReference type="ARBA" id="ARBA00022692"/>
    </source>
</evidence>
<feature type="transmembrane region" description="Helical" evidence="7">
    <location>
        <begin position="281"/>
        <end position="306"/>
    </location>
</feature>
<evidence type="ECO:0000259" key="8">
    <source>
        <dbReference type="Pfam" id="PF02687"/>
    </source>
</evidence>
<feature type="transmembrane region" description="Helical" evidence="7">
    <location>
        <begin position="344"/>
        <end position="367"/>
    </location>
</feature>
<dbReference type="EMBL" id="QWLA01000034">
    <property type="protein sequence ID" value="RIH86043.1"/>
    <property type="molecule type" value="Genomic_DNA"/>
</dbReference>
<dbReference type="RefSeq" id="WP_119277815.1">
    <property type="nucleotide sequence ID" value="NZ_QWLA01000034.1"/>
</dbReference>
<dbReference type="Pfam" id="PF12704">
    <property type="entry name" value="MacB_PCD"/>
    <property type="match status" value="1"/>
</dbReference>
<evidence type="ECO:0000313" key="10">
    <source>
        <dbReference type="EMBL" id="RIH86043.1"/>
    </source>
</evidence>
<organism evidence="10 11">
    <name type="scientific">Calidithermus roseus</name>
    <dbReference type="NCBI Taxonomy" id="1644118"/>
    <lineage>
        <taxon>Bacteria</taxon>
        <taxon>Thermotogati</taxon>
        <taxon>Deinococcota</taxon>
        <taxon>Deinococci</taxon>
        <taxon>Thermales</taxon>
        <taxon>Thermaceae</taxon>
        <taxon>Calidithermus</taxon>
    </lineage>
</organism>
<accession>A0A399ER54</accession>